<dbReference type="InterPro" id="IPR045864">
    <property type="entry name" value="aa-tRNA-synth_II/BPL/LPL"/>
</dbReference>
<feature type="domain" description="BPL/LPL catalytic" evidence="2">
    <location>
        <begin position="1"/>
        <end position="178"/>
    </location>
</feature>
<dbReference type="AlphaFoldDB" id="A0AB33ITR6"/>
<proteinExistence type="predicted"/>
<dbReference type="GO" id="GO:0004077">
    <property type="term" value="F:biotin--[biotin carboxyl-carrier protein] ligase activity"/>
    <property type="evidence" value="ECO:0007669"/>
    <property type="project" value="InterPro"/>
</dbReference>
<evidence type="ECO:0000256" key="1">
    <source>
        <dbReference type="ARBA" id="ARBA00022598"/>
    </source>
</evidence>
<dbReference type="GO" id="GO:0005737">
    <property type="term" value="C:cytoplasm"/>
    <property type="evidence" value="ECO:0007669"/>
    <property type="project" value="TreeGrafter"/>
</dbReference>
<protein>
    <submittedName>
        <fullName evidence="3">Biotin--[acetyl-CoA-carboxylase] ligase</fullName>
    </submittedName>
</protein>
<dbReference type="PANTHER" id="PTHR12835">
    <property type="entry name" value="BIOTIN PROTEIN LIGASE"/>
    <property type="match status" value="1"/>
</dbReference>
<dbReference type="PROSITE" id="PS51733">
    <property type="entry name" value="BPL_LPL_CATALYTIC"/>
    <property type="match status" value="1"/>
</dbReference>
<keyword evidence="1 3" id="KW-0436">Ligase</keyword>
<dbReference type="Gene3D" id="3.30.930.10">
    <property type="entry name" value="Bira Bifunctional Protein, Domain 2"/>
    <property type="match status" value="1"/>
</dbReference>
<dbReference type="Pfam" id="PF03099">
    <property type="entry name" value="BPL_LplA_LipB"/>
    <property type="match status" value="1"/>
</dbReference>
<sequence>MKREIIRLNEVDSTNDYLRRHGSVPDEDMTVVVADHQTSGRGQGTNTWESEDGKNLLLSILVRPWHTPTAFQFLLSMAGALALKDTLDAYTEGITLKWPNDVYWNDRKISGTLIETSLSGGHLKGCIFGIGLNINQLQFVSDAPNPVSLAGILGHEVDREEVLQQLLDNFERRYELLERGGAADISANYYMSLYRREGFHSYEDADGRFEACIVEVGDNGTIVLRDSEGRFREYTFKEVRFIT</sequence>
<accession>A0AB33ITR6</accession>
<reference evidence="3" key="1">
    <citation type="submission" date="2024-07" db="EMBL/GenBank/DDBJ databases">
        <title>Complete genome sequence of Prevotella sp. YM-2024 GTC17253.</title>
        <authorList>
            <person name="Hayashi M."/>
            <person name="Muto Y."/>
            <person name="Tanaka K."/>
            <person name="Niwa H."/>
        </authorList>
    </citation>
    <scope>NUCLEOTIDE SEQUENCE</scope>
    <source>
        <strain evidence="3">GTC17253</strain>
    </source>
</reference>
<evidence type="ECO:0000259" key="2">
    <source>
        <dbReference type="PROSITE" id="PS51733"/>
    </source>
</evidence>
<dbReference type="InterPro" id="IPR004408">
    <property type="entry name" value="Biotin_CoA_COase_ligase"/>
</dbReference>
<dbReference type="SUPFAM" id="SSF55681">
    <property type="entry name" value="Class II aaRS and biotin synthetases"/>
    <property type="match status" value="1"/>
</dbReference>
<dbReference type="InterPro" id="IPR004143">
    <property type="entry name" value="BPL_LPL_catalytic"/>
</dbReference>
<organism evidence="3">
    <name type="scientific">Prevotella sp. GTC17253</name>
    <dbReference type="NCBI Taxonomy" id="3236793"/>
    <lineage>
        <taxon>Bacteria</taxon>
        <taxon>Pseudomonadati</taxon>
        <taxon>Bacteroidota</taxon>
        <taxon>Bacteroidia</taxon>
        <taxon>Bacteroidales</taxon>
        <taxon>Prevotellaceae</taxon>
        <taxon>Prevotella</taxon>
    </lineage>
</organism>
<name>A0AB33ITR6_9BACT</name>
<dbReference type="EMBL" id="AP035785">
    <property type="protein sequence ID" value="BFO71393.1"/>
    <property type="molecule type" value="Genomic_DNA"/>
</dbReference>
<dbReference type="NCBIfam" id="TIGR00121">
    <property type="entry name" value="birA_ligase"/>
    <property type="match status" value="1"/>
</dbReference>
<dbReference type="PANTHER" id="PTHR12835:SF5">
    <property type="entry name" value="BIOTIN--PROTEIN LIGASE"/>
    <property type="match status" value="1"/>
</dbReference>
<dbReference type="CDD" id="cd16442">
    <property type="entry name" value="BPL"/>
    <property type="match status" value="1"/>
</dbReference>
<gene>
    <name evidence="3" type="ORF">GTC17253_13590</name>
</gene>
<evidence type="ECO:0000313" key="3">
    <source>
        <dbReference type="EMBL" id="BFO71393.1"/>
    </source>
</evidence>